<keyword evidence="2" id="KW-1185">Reference proteome</keyword>
<sequence length="168" mass="18628">MTRNLTFSCSPCHSVLGSAPARPVSIRNAVPDGSRSECRLRPPDDLSLDTSASLTGTLERYVISGSVLNVRSKKCIVQKAKSVASSRRYIPYFGSRYAHFDSTWHCSIWRPEAVPVAIPCQSRSPVFDSITVAIARFSISRSQRSLSTVAAAFRFHCHRRPFQSHSRG</sequence>
<dbReference type="AlphaFoldDB" id="A0A9P9JJR6"/>
<accession>A0A9P9JJR6</accession>
<evidence type="ECO:0000313" key="2">
    <source>
        <dbReference type="Proteomes" id="UP000738349"/>
    </source>
</evidence>
<name>A0A9P9JJR6_9HYPO</name>
<evidence type="ECO:0000313" key="1">
    <source>
        <dbReference type="EMBL" id="KAH7165740.1"/>
    </source>
</evidence>
<dbReference type="EMBL" id="JAGMUV010000003">
    <property type="protein sequence ID" value="KAH7165740.1"/>
    <property type="molecule type" value="Genomic_DNA"/>
</dbReference>
<proteinExistence type="predicted"/>
<organism evidence="1 2">
    <name type="scientific">Dactylonectria macrodidyma</name>
    <dbReference type="NCBI Taxonomy" id="307937"/>
    <lineage>
        <taxon>Eukaryota</taxon>
        <taxon>Fungi</taxon>
        <taxon>Dikarya</taxon>
        <taxon>Ascomycota</taxon>
        <taxon>Pezizomycotina</taxon>
        <taxon>Sordariomycetes</taxon>
        <taxon>Hypocreomycetidae</taxon>
        <taxon>Hypocreales</taxon>
        <taxon>Nectriaceae</taxon>
        <taxon>Dactylonectria</taxon>
    </lineage>
</organism>
<reference evidence="1" key="1">
    <citation type="journal article" date="2021" name="Nat. Commun.">
        <title>Genetic determinants of endophytism in the Arabidopsis root mycobiome.</title>
        <authorList>
            <person name="Mesny F."/>
            <person name="Miyauchi S."/>
            <person name="Thiergart T."/>
            <person name="Pickel B."/>
            <person name="Atanasova L."/>
            <person name="Karlsson M."/>
            <person name="Huettel B."/>
            <person name="Barry K.W."/>
            <person name="Haridas S."/>
            <person name="Chen C."/>
            <person name="Bauer D."/>
            <person name="Andreopoulos W."/>
            <person name="Pangilinan J."/>
            <person name="LaButti K."/>
            <person name="Riley R."/>
            <person name="Lipzen A."/>
            <person name="Clum A."/>
            <person name="Drula E."/>
            <person name="Henrissat B."/>
            <person name="Kohler A."/>
            <person name="Grigoriev I.V."/>
            <person name="Martin F.M."/>
            <person name="Hacquard S."/>
        </authorList>
    </citation>
    <scope>NUCLEOTIDE SEQUENCE</scope>
    <source>
        <strain evidence="1">MPI-CAGE-AT-0147</strain>
    </source>
</reference>
<comment type="caution">
    <text evidence="1">The sequence shown here is derived from an EMBL/GenBank/DDBJ whole genome shotgun (WGS) entry which is preliminary data.</text>
</comment>
<protein>
    <submittedName>
        <fullName evidence="1">Uncharacterized protein</fullName>
    </submittedName>
</protein>
<dbReference type="Proteomes" id="UP000738349">
    <property type="component" value="Unassembled WGS sequence"/>
</dbReference>
<gene>
    <name evidence="1" type="ORF">EDB81DRAFT_263627</name>
</gene>